<keyword evidence="2" id="KW-1185">Reference proteome</keyword>
<dbReference type="Proteomes" id="UP001056778">
    <property type="component" value="Chromosome 1"/>
</dbReference>
<protein>
    <submittedName>
        <fullName evidence="1">Intraflagellar transport protein 88</fullName>
    </submittedName>
</protein>
<dbReference type="EMBL" id="CM043015">
    <property type="protein sequence ID" value="KAI4470466.1"/>
    <property type="molecule type" value="Genomic_DNA"/>
</dbReference>
<comment type="caution">
    <text evidence="1">The sequence shown here is derived from an EMBL/GenBank/DDBJ whole genome shotgun (WGS) entry which is preliminary data.</text>
</comment>
<evidence type="ECO:0000313" key="1">
    <source>
        <dbReference type="EMBL" id="KAI4470466.1"/>
    </source>
</evidence>
<proteinExistence type="predicted"/>
<sequence length="582" mass="64523">MLHKYEDDEEDLEALFNKAHPLSSFLNENEILNRITSANKSKPSTATRLGTSSGYQRQGTAMLTASGIRPGTGFRPGTGIDVVNRPMTAVRGAGYTSQKPVFDPLNQGAIITSPTELQKDDSPEEKIRTQELKIMQLIEESCSISNDGNYKKALLKAKEASNKERNLIRIQEQAGLSDHHNMDLTYAVGYDWCVDVIKNSEYARLAGDLEINKAVVYLKQGQLNEAIETLKVLDRETSIATSAATNLSFIYYLQGDYDNAEKYGEIVKHSDGYNAGGFVNLGACAMARSLTLKQLGHYEAALECFQKFTGSLALLPEIVFQIASLFERIGDSEAAAETYQQLLGLVPADATTLQKLGELFDHEGDKQQAHHYHYDSFRYYPANLTVIDWLGSYYIEMQVVEKALIYFEKAAQMQPNYPKWHMMVAGCHRRSGNVHKALILYQEIHRQFPENVECLRFLVRLCSDLGMRETQENRVNSSRPGSVRTGSGLSSRTGSGFSPVPENSNLSENSINSANRNSRVNRLSQLHNSAGSGDSGFAQPTVDASYSDPLGPLPTRPKTGIGKPLDFDDFGDEQLGDDLLPE</sequence>
<reference evidence="1" key="1">
    <citation type="submission" date="2022-04" db="EMBL/GenBank/DDBJ databases">
        <title>Chromosome-scale genome assembly of Holotrichia oblita Faldermann.</title>
        <authorList>
            <person name="Rongchong L."/>
        </authorList>
    </citation>
    <scope>NUCLEOTIDE SEQUENCE</scope>
    <source>
        <strain evidence="1">81SQS9</strain>
    </source>
</reference>
<evidence type="ECO:0000313" key="2">
    <source>
        <dbReference type="Proteomes" id="UP001056778"/>
    </source>
</evidence>
<organism evidence="1 2">
    <name type="scientific">Holotrichia oblita</name>
    <name type="common">Chafer beetle</name>
    <dbReference type="NCBI Taxonomy" id="644536"/>
    <lineage>
        <taxon>Eukaryota</taxon>
        <taxon>Metazoa</taxon>
        <taxon>Ecdysozoa</taxon>
        <taxon>Arthropoda</taxon>
        <taxon>Hexapoda</taxon>
        <taxon>Insecta</taxon>
        <taxon>Pterygota</taxon>
        <taxon>Neoptera</taxon>
        <taxon>Endopterygota</taxon>
        <taxon>Coleoptera</taxon>
        <taxon>Polyphaga</taxon>
        <taxon>Scarabaeiformia</taxon>
        <taxon>Scarabaeidae</taxon>
        <taxon>Melolonthinae</taxon>
        <taxon>Holotrichia</taxon>
    </lineage>
</organism>
<gene>
    <name evidence="1" type="ORF">MML48_1g11754</name>
</gene>
<name>A0ACB9TUC7_HOLOL</name>
<accession>A0ACB9TUC7</accession>